<gene>
    <name evidence="2" type="ORF">KABA2_02S03850</name>
</gene>
<dbReference type="PRINTS" id="PR02067">
    <property type="entry name" value="PROTEINEAF5"/>
</dbReference>
<evidence type="ECO:0000313" key="3">
    <source>
        <dbReference type="Proteomes" id="UP000644660"/>
    </source>
</evidence>
<evidence type="ECO:0000256" key="1">
    <source>
        <dbReference type="SAM" id="MobiDB-lite"/>
    </source>
</evidence>
<dbReference type="InterPro" id="IPR026226">
    <property type="entry name" value="EAF5"/>
</dbReference>
<name>A0A8H2VCH1_9SACH</name>
<dbReference type="RefSeq" id="XP_041404803.1">
    <property type="nucleotide sequence ID" value="XM_041548869.1"/>
</dbReference>
<accession>A0A8H2VCH1</accession>
<feature type="region of interest" description="Disordered" evidence="1">
    <location>
        <begin position="30"/>
        <end position="52"/>
    </location>
</feature>
<evidence type="ECO:0000313" key="2">
    <source>
        <dbReference type="EMBL" id="CAB4252765.1"/>
    </source>
</evidence>
<dbReference type="OrthoDB" id="4029425at2759"/>
<feature type="compositionally biased region" description="Polar residues" evidence="1">
    <location>
        <begin position="193"/>
        <end position="226"/>
    </location>
</feature>
<feature type="region of interest" description="Disordered" evidence="1">
    <location>
        <begin position="172"/>
        <end position="226"/>
    </location>
</feature>
<sequence length="346" mass="38949">MVRMVDPIVKELIVLQIIYALLLPKIKQDPHNHNNSHHDQHNSSDNDTHGHRMEQNAAGVDSIVISGNIKLSLVKLTNEIQNNVLVNEIMAVSNPTNKLNIHDVLKTVNDLFPLQRIVISDGQLSFHNLKVAELKMLIMEKYSQYRNQQIQYIKKLDSDILQELDKVTNTPVTTNTTTVNTSGSTHENKKQRTSSVPLDTHTTTHAKVQSPVANKSRTGTPEGSITMRNVDPKREKLLQLYRDTVLNKLQSKNKILDKLYKCLDNNGSTNNSDSANTSRLAVRELLNLEKIKATTPVSVNHLQLILQKSVSDGIMGTPTGSTTWTIARQMQTELDDTVQFMRRALE</sequence>
<dbReference type="AlphaFoldDB" id="A0A8H2VCH1"/>
<organism evidence="2 3">
    <name type="scientific">Maudiozyma barnettii</name>
    <dbReference type="NCBI Taxonomy" id="61262"/>
    <lineage>
        <taxon>Eukaryota</taxon>
        <taxon>Fungi</taxon>
        <taxon>Dikarya</taxon>
        <taxon>Ascomycota</taxon>
        <taxon>Saccharomycotina</taxon>
        <taxon>Saccharomycetes</taxon>
        <taxon>Saccharomycetales</taxon>
        <taxon>Saccharomycetaceae</taxon>
        <taxon>Maudiozyma</taxon>
    </lineage>
</organism>
<keyword evidence="3" id="KW-1185">Reference proteome</keyword>
<dbReference type="Proteomes" id="UP000644660">
    <property type="component" value="Unassembled WGS sequence"/>
</dbReference>
<reference evidence="2 3" key="1">
    <citation type="submission" date="2020-05" db="EMBL/GenBank/DDBJ databases">
        <authorList>
            <person name="Casaregola S."/>
            <person name="Devillers H."/>
            <person name="Grondin C."/>
        </authorList>
    </citation>
    <scope>NUCLEOTIDE SEQUENCE [LARGE SCALE GENOMIC DNA]</scope>
    <source>
        <strain evidence="2 3">CLIB 1767</strain>
    </source>
</reference>
<dbReference type="GeneID" id="64855901"/>
<proteinExistence type="predicted"/>
<dbReference type="EMBL" id="CAEFZW010000002">
    <property type="protein sequence ID" value="CAB4252765.1"/>
    <property type="molecule type" value="Genomic_DNA"/>
</dbReference>
<dbReference type="GO" id="GO:0016740">
    <property type="term" value="F:transferase activity"/>
    <property type="evidence" value="ECO:0007669"/>
    <property type="project" value="UniProtKB-KW"/>
</dbReference>
<comment type="caution">
    <text evidence="2">The sequence shown here is derived from an EMBL/GenBank/DDBJ whole genome shotgun (WGS) entry which is preliminary data.</text>
</comment>
<protein>
    <submittedName>
        <fullName evidence="2">Similar to Saccharomyces cerevisiae YEL018W EAF5 Esa1p-associated factor, non-essential subunit of the NuA4 acetyltransferase complex</fullName>
    </submittedName>
</protein>
<keyword evidence="2" id="KW-0808">Transferase</keyword>
<feature type="compositionally biased region" description="Low complexity" evidence="1">
    <location>
        <begin position="172"/>
        <end position="181"/>
    </location>
</feature>